<sequence length="74" mass="7767">MHDAAADPTGAGVSSGAQAARVVIRAAAATTARGVARLDMWDSLEKGWCTSIEFPITLVGNLDIRPMACVPDRR</sequence>
<organism evidence="1 2">
    <name type="scientific">Asanoa iriomotensis</name>
    <dbReference type="NCBI Taxonomy" id="234613"/>
    <lineage>
        <taxon>Bacteria</taxon>
        <taxon>Bacillati</taxon>
        <taxon>Actinomycetota</taxon>
        <taxon>Actinomycetes</taxon>
        <taxon>Micromonosporales</taxon>
        <taxon>Micromonosporaceae</taxon>
        <taxon>Asanoa</taxon>
    </lineage>
</organism>
<evidence type="ECO:0000313" key="2">
    <source>
        <dbReference type="Proteomes" id="UP000624325"/>
    </source>
</evidence>
<accession>A0ABQ4C2N5</accession>
<proteinExistence type="predicted"/>
<name>A0ABQ4C2N5_9ACTN</name>
<keyword evidence="2" id="KW-1185">Reference proteome</keyword>
<dbReference type="Proteomes" id="UP000624325">
    <property type="component" value="Unassembled WGS sequence"/>
</dbReference>
<comment type="caution">
    <text evidence="1">The sequence shown here is derived from an EMBL/GenBank/DDBJ whole genome shotgun (WGS) entry which is preliminary data.</text>
</comment>
<protein>
    <submittedName>
        <fullName evidence="1">Uncharacterized protein</fullName>
    </submittedName>
</protein>
<reference evidence="1 2" key="1">
    <citation type="submission" date="2021-01" db="EMBL/GenBank/DDBJ databases">
        <title>Whole genome shotgun sequence of Asanoa iriomotensis NBRC 100142.</title>
        <authorList>
            <person name="Komaki H."/>
            <person name="Tamura T."/>
        </authorList>
    </citation>
    <scope>NUCLEOTIDE SEQUENCE [LARGE SCALE GENOMIC DNA]</scope>
    <source>
        <strain evidence="1 2">NBRC 100142</strain>
    </source>
</reference>
<gene>
    <name evidence="1" type="ORF">Air01nite_31440</name>
</gene>
<evidence type="ECO:0000313" key="1">
    <source>
        <dbReference type="EMBL" id="GIF57049.1"/>
    </source>
</evidence>
<dbReference type="EMBL" id="BONC01000019">
    <property type="protein sequence ID" value="GIF57049.1"/>
    <property type="molecule type" value="Genomic_DNA"/>
</dbReference>